<dbReference type="InterPro" id="IPR010982">
    <property type="entry name" value="Lambda_DNA-bd_dom_sf"/>
</dbReference>
<dbReference type="PANTHER" id="PTHR46558:SF11">
    <property type="entry name" value="HTH-TYPE TRANSCRIPTIONAL REGULATOR XRE"/>
    <property type="match status" value="1"/>
</dbReference>
<gene>
    <name evidence="3" type="ORF">SAMN05216438_11732</name>
</gene>
<dbReference type="Gene3D" id="1.10.260.40">
    <property type="entry name" value="lambda repressor-like DNA-binding domains"/>
    <property type="match status" value="1"/>
</dbReference>
<sequence length="61" mass="7129">MNIELRNARKKAGFTQKELAEKIGVSEHGYQNYETERRLPNVKIAIKIADELNVKDLRKIF</sequence>
<dbReference type="SMART" id="SM00530">
    <property type="entry name" value="HTH_XRE"/>
    <property type="match status" value="1"/>
</dbReference>
<dbReference type="OrthoDB" id="9805856at2"/>
<dbReference type="GO" id="GO:0003677">
    <property type="term" value="F:DNA binding"/>
    <property type="evidence" value="ECO:0007669"/>
    <property type="project" value="UniProtKB-KW"/>
</dbReference>
<dbReference type="PANTHER" id="PTHR46558">
    <property type="entry name" value="TRACRIPTIONAL REGULATORY PROTEIN-RELATED-RELATED"/>
    <property type="match status" value="1"/>
</dbReference>
<evidence type="ECO:0000313" key="3">
    <source>
        <dbReference type="EMBL" id="SFL54923.1"/>
    </source>
</evidence>
<dbReference type="EMBL" id="FOTJ01000017">
    <property type="protein sequence ID" value="SFL54923.1"/>
    <property type="molecule type" value="Genomic_DNA"/>
</dbReference>
<protein>
    <submittedName>
        <fullName evidence="3">DNA-binding transcriptional regulator, XRE-family HTH domain</fullName>
    </submittedName>
</protein>
<dbReference type="InterPro" id="IPR001387">
    <property type="entry name" value="Cro/C1-type_HTH"/>
</dbReference>
<organism evidence="3 4">
    <name type="scientific">Lactococcus garvieae</name>
    <dbReference type="NCBI Taxonomy" id="1363"/>
    <lineage>
        <taxon>Bacteria</taxon>
        <taxon>Bacillati</taxon>
        <taxon>Bacillota</taxon>
        <taxon>Bacilli</taxon>
        <taxon>Lactobacillales</taxon>
        <taxon>Streptococcaceae</taxon>
        <taxon>Lactococcus</taxon>
    </lineage>
</organism>
<proteinExistence type="predicted"/>
<dbReference type="Proteomes" id="UP000181969">
    <property type="component" value="Unassembled WGS sequence"/>
</dbReference>
<keyword evidence="1 3" id="KW-0238">DNA-binding</keyword>
<feature type="domain" description="HTH cro/C1-type" evidence="2">
    <location>
        <begin position="5"/>
        <end position="60"/>
    </location>
</feature>
<evidence type="ECO:0000259" key="2">
    <source>
        <dbReference type="PROSITE" id="PS50943"/>
    </source>
</evidence>
<dbReference type="CDD" id="cd00093">
    <property type="entry name" value="HTH_XRE"/>
    <property type="match status" value="1"/>
</dbReference>
<reference evidence="3 4" key="1">
    <citation type="submission" date="2016-10" db="EMBL/GenBank/DDBJ databases">
        <authorList>
            <person name="de Groot N.N."/>
        </authorList>
    </citation>
    <scope>NUCLEOTIDE SEQUENCE [LARGE SCALE GENOMIC DNA]</scope>
    <source>
        <strain evidence="3 4">M79</strain>
    </source>
</reference>
<dbReference type="AlphaFoldDB" id="A0A1I4ILN0"/>
<dbReference type="Pfam" id="PF01381">
    <property type="entry name" value="HTH_3"/>
    <property type="match status" value="1"/>
</dbReference>
<dbReference type="SUPFAM" id="SSF47413">
    <property type="entry name" value="lambda repressor-like DNA-binding domains"/>
    <property type="match status" value="1"/>
</dbReference>
<evidence type="ECO:0000256" key="1">
    <source>
        <dbReference type="ARBA" id="ARBA00023125"/>
    </source>
</evidence>
<accession>A0A1I4ILN0</accession>
<evidence type="ECO:0000313" key="4">
    <source>
        <dbReference type="Proteomes" id="UP000181969"/>
    </source>
</evidence>
<name>A0A1I4ILN0_9LACT</name>
<dbReference type="PROSITE" id="PS50943">
    <property type="entry name" value="HTH_CROC1"/>
    <property type="match status" value="1"/>
</dbReference>
<dbReference type="RefSeq" id="WP_074751871.1">
    <property type="nucleotide sequence ID" value="NZ_CAXVJC010000005.1"/>
</dbReference>